<sequence length="449" mass="51002">MSSGSEFEEYEYDSDKEGWSDEEDVDEELVTIENTFYEADDIKKTNPEDALTGFLKVLELEGNRPESEQQWRFKALKNVVVLECTLGFYEPMCSHLAELIGLIDTVASNDATDAINSIIDVSSKITDPTYSMRVLSMILEKLKESGKSRLVFNTQTKLAKLYLERNDVENAESTISELVSSCHLPNGQVDNSKSQSLLEAYALEIQLCTVTKNSKRMKEIFKKTESLNADVTDPRIIGVIRESGSRMYMSEKSWDKALTELFEAFKCYQEVGNPRAKTILKYVTLASIMANSNINPFHSLEAKVYKDDPEIIAMMRLRSAYETNDMVEVQRILFDKSIKLLDDSYISQYMDDFLRGVRLSVLQAKIKPYKAVRVGFLAQELQISPDSVFSLLIELIMDGKIDAKIDQVDGIVELTSAISDATTRREEAFKKWTRNLRSINSTLIEKVRG</sequence>
<dbReference type="InterPro" id="IPR050871">
    <property type="entry name" value="26S_Proteasome/COP9_Components"/>
</dbReference>
<evidence type="ECO:0000256" key="1">
    <source>
        <dbReference type="SAM" id="MobiDB-lite"/>
    </source>
</evidence>
<dbReference type="Pfam" id="PF01399">
    <property type="entry name" value="PCI"/>
    <property type="match status" value="1"/>
</dbReference>
<protein>
    <recommendedName>
        <fullName evidence="2">PCI domain-containing protein</fullName>
    </recommendedName>
</protein>
<accession>A0AAU9JWR8</accession>
<comment type="caution">
    <text evidence="3">The sequence shown here is derived from an EMBL/GenBank/DDBJ whole genome shotgun (WGS) entry which is preliminary data.</text>
</comment>
<evidence type="ECO:0000313" key="3">
    <source>
        <dbReference type="EMBL" id="CAG9329981.1"/>
    </source>
</evidence>
<feature type="domain" description="PCI" evidence="2">
    <location>
        <begin position="250"/>
        <end position="419"/>
    </location>
</feature>
<dbReference type="Proteomes" id="UP001162131">
    <property type="component" value="Unassembled WGS sequence"/>
</dbReference>
<dbReference type="EMBL" id="CAJZBQ010000050">
    <property type="protein sequence ID" value="CAG9329981.1"/>
    <property type="molecule type" value="Genomic_DNA"/>
</dbReference>
<dbReference type="PANTHER" id="PTHR10678">
    <property type="entry name" value="26S PROTEASOME NON-ATPASE REGULATORY SUBUNIT 11/COP9 SIGNALOSOME COMPLEX SUBUNIT 2"/>
    <property type="match status" value="1"/>
</dbReference>
<evidence type="ECO:0000313" key="4">
    <source>
        <dbReference type="Proteomes" id="UP001162131"/>
    </source>
</evidence>
<dbReference type="SMART" id="SM00088">
    <property type="entry name" value="PINT"/>
    <property type="match status" value="1"/>
</dbReference>
<dbReference type="SMART" id="SM00753">
    <property type="entry name" value="PAM"/>
    <property type="match status" value="1"/>
</dbReference>
<dbReference type="InterPro" id="IPR000717">
    <property type="entry name" value="PCI_dom"/>
</dbReference>
<dbReference type="InterPro" id="IPR036390">
    <property type="entry name" value="WH_DNA-bd_sf"/>
</dbReference>
<dbReference type="PROSITE" id="PS50250">
    <property type="entry name" value="PCI"/>
    <property type="match status" value="1"/>
</dbReference>
<dbReference type="SUPFAM" id="SSF46785">
    <property type="entry name" value="Winged helix' DNA-binding domain"/>
    <property type="match status" value="1"/>
</dbReference>
<proteinExistence type="predicted"/>
<feature type="compositionally biased region" description="Acidic residues" evidence="1">
    <location>
        <begin position="1"/>
        <end position="12"/>
    </location>
</feature>
<name>A0AAU9JWR8_9CILI</name>
<dbReference type="Gene3D" id="1.25.40.570">
    <property type="match status" value="1"/>
</dbReference>
<feature type="region of interest" description="Disordered" evidence="1">
    <location>
        <begin position="1"/>
        <end position="24"/>
    </location>
</feature>
<keyword evidence="4" id="KW-1185">Reference proteome</keyword>
<gene>
    <name evidence="3" type="ORF">BSTOLATCC_MIC50095</name>
</gene>
<reference evidence="3" key="1">
    <citation type="submission" date="2021-09" db="EMBL/GenBank/DDBJ databases">
        <authorList>
            <consortium name="AG Swart"/>
            <person name="Singh M."/>
            <person name="Singh A."/>
            <person name="Seah K."/>
            <person name="Emmerich C."/>
        </authorList>
    </citation>
    <scope>NUCLEOTIDE SEQUENCE</scope>
    <source>
        <strain evidence="3">ATCC30299</strain>
    </source>
</reference>
<dbReference type="AlphaFoldDB" id="A0AAU9JWR8"/>
<organism evidence="3 4">
    <name type="scientific">Blepharisma stoltei</name>
    <dbReference type="NCBI Taxonomy" id="1481888"/>
    <lineage>
        <taxon>Eukaryota</taxon>
        <taxon>Sar</taxon>
        <taxon>Alveolata</taxon>
        <taxon>Ciliophora</taxon>
        <taxon>Postciliodesmatophora</taxon>
        <taxon>Heterotrichea</taxon>
        <taxon>Heterotrichida</taxon>
        <taxon>Blepharismidae</taxon>
        <taxon>Blepharisma</taxon>
    </lineage>
</organism>
<evidence type="ECO:0000259" key="2">
    <source>
        <dbReference type="PROSITE" id="PS50250"/>
    </source>
</evidence>